<evidence type="ECO:0000313" key="3">
    <source>
        <dbReference type="Proteomes" id="UP000028547"/>
    </source>
</evidence>
<accession>A0A084SZ41</accession>
<feature type="region of interest" description="Disordered" evidence="1">
    <location>
        <begin position="113"/>
        <end position="135"/>
    </location>
</feature>
<dbReference type="EMBL" id="JPMI01000043">
    <property type="protein sequence ID" value="KFA93726.1"/>
    <property type="molecule type" value="Genomic_DNA"/>
</dbReference>
<dbReference type="AlphaFoldDB" id="A0A084SZ41"/>
<dbReference type="Proteomes" id="UP000028547">
    <property type="component" value="Unassembled WGS sequence"/>
</dbReference>
<organism evidence="2 3">
    <name type="scientific">Archangium violaceum Cb vi76</name>
    <dbReference type="NCBI Taxonomy" id="1406225"/>
    <lineage>
        <taxon>Bacteria</taxon>
        <taxon>Pseudomonadati</taxon>
        <taxon>Myxococcota</taxon>
        <taxon>Myxococcia</taxon>
        <taxon>Myxococcales</taxon>
        <taxon>Cystobacterineae</taxon>
        <taxon>Archangiaceae</taxon>
        <taxon>Archangium</taxon>
    </lineage>
</organism>
<reference evidence="2 3" key="1">
    <citation type="submission" date="2014-07" db="EMBL/GenBank/DDBJ databases">
        <title>Draft Genome Sequence of Gephyronic Acid Producer, Cystobacter violaceus Strain Cb vi76.</title>
        <authorList>
            <person name="Stevens D.C."/>
            <person name="Young J."/>
            <person name="Carmichael R."/>
            <person name="Tan J."/>
            <person name="Taylor R.E."/>
        </authorList>
    </citation>
    <scope>NUCLEOTIDE SEQUENCE [LARGE SCALE GENOMIC DNA]</scope>
    <source>
        <strain evidence="2 3">Cb vi76</strain>
    </source>
</reference>
<proteinExistence type="predicted"/>
<feature type="compositionally biased region" description="Basic and acidic residues" evidence="1">
    <location>
        <begin position="113"/>
        <end position="122"/>
    </location>
</feature>
<gene>
    <name evidence="2" type="ORF">Q664_07465</name>
</gene>
<evidence type="ECO:0000313" key="2">
    <source>
        <dbReference type="EMBL" id="KFA93726.1"/>
    </source>
</evidence>
<protein>
    <submittedName>
        <fullName evidence="2">Uncharacterized protein</fullName>
    </submittedName>
</protein>
<sequence>MVEEPPRRGSRGEHCRHRWGGLRHRFSWGGCSRARACHADGLVESLGRARHRAGVAMTILDTLNEAQRIVGHYWKEEQSPEQARILGCARDALSFICSTGQPYRFEDYRKRLQAENPSRERSPSGTDRVPAMHEPSRDLAAEGFFERSRDELRSEPERALALVIIDALRFIASTGQLDDFNRYLQELDSNEPPRVVASFDTREQAETWLKNHPSPPHCASILIAGRYHTVAYDRETNGRYLPPSRDLEYYLVSLKQDSPPTATASFDTRQEAEAWLRAQSAPPRRTWALISGELYLAVYHPNVNHRALYPLSMADGFEINTEVEPEST</sequence>
<comment type="caution">
    <text evidence="2">The sequence shown here is derived from an EMBL/GenBank/DDBJ whole genome shotgun (WGS) entry which is preliminary data.</text>
</comment>
<name>A0A084SZ41_9BACT</name>
<evidence type="ECO:0000256" key="1">
    <source>
        <dbReference type="SAM" id="MobiDB-lite"/>
    </source>
</evidence>